<proteinExistence type="predicted"/>
<protein>
    <submittedName>
        <fullName evidence="2">Uncharacterized protein</fullName>
    </submittedName>
</protein>
<evidence type="ECO:0000313" key="2">
    <source>
        <dbReference type="EMBL" id="MPN47497.1"/>
    </source>
</evidence>
<dbReference type="EMBL" id="VSSQ01109035">
    <property type="protein sequence ID" value="MPN47497.1"/>
    <property type="molecule type" value="Genomic_DNA"/>
</dbReference>
<sequence>MVPVASRGKLSTKELPVPRELSTDGPVQNQSSIAIQDFYFGTRIIFQTLNIPLVIDAVIIGSKSIIDFENSEISLGHGTYFTA</sequence>
<name>A0A645I817_9ZZZZ</name>
<dbReference type="AlphaFoldDB" id="A0A645I817"/>
<evidence type="ECO:0000256" key="1">
    <source>
        <dbReference type="SAM" id="MobiDB-lite"/>
    </source>
</evidence>
<feature type="region of interest" description="Disordered" evidence="1">
    <location>
        <begin position="1"/>
        <end position="26"/>
    </location>
</feature>
<comment type="caution">
    <text evidence="2">The sequence shown here is derived from an EMBL/GenBank/DDBJ whole genome shotgun (WGS) entry which is preliminary data.</text>
</comment>
<reference evidence="2" key="1">
    <citation type="submission" date="2019-08" db="EMBL/GenBank/DDBJ databases">
        <authorList>
            <person name="Kucharzyk K."/>
            <person name="Murdoch R.W."/>
            <person name="Higgins S."/>
            <person name="Loffler F."/>
        </authorList>
    </citation>
    <scope>NUCLEOTIDE SEQUENCE</scope>
</reference>
<gene>
    <name evidence="2" type="ORF">SDC9_195099</name>
</gene>
<organism evidence="2">
    <name type="scientific">bioreactor metagenome</name>
    <dbReference type="NCBI Taxonomy" id="1076179"/>
    <lineage>
        <taxon>unclassified sequences</taxon>
        <taxon>metagenomes</taxon>
        <taxon>ecological metagenomes</taxon>
    </lineage>
</organism>
<accession>A0A645I817</accession>